<feature type="binding site" evidence="9">
    <location>
        <position position="120"/>
    </location>
    <ligand>
        <name>L-citrulline</name>
        <dbReference type="ChEBI" id="CHEBI:57743"/>
    </ligand>
</feature>
<evidence type="ECO:0000259" key="12">
    <source>
        <dbReference type="Pfam" id="PF20979"/>
    </source>
</evidence>
<evidence type="ECO:0000256" key="10">
    <source>
        <dbReference type="SAM" id="MobiDB-lite"/>
    </source>
</evidence>
<keyword evidence="5 9" id="KW-0436">Ligase</keyword>
<dbReference type="InterPro" id="IPR018223">
    <property type="entry name" value="Arginosuc_synth_CS"/>
</dbReference>
<feature type="binding site" evidence="9">
    <location>
        <position position="179"/>
    </location>
    <ligand>
        <name>L-citrulline</name>
        <dbReference type="ChEBI" id="CHEBI:57743"/>
    </ligand>
</feature>
<dbReference type="Gene3D" id="3.90.1260.10">
    <property type="entry name" value="Argininosuccinate synthetase, chain A, domain 2"/>
    <property type="match status" value="1"/>
</dbReference>
<feature type="region of interest" description="Disordered" evidence="10">
    <location>
        <begin position="388"/>
        <end position="411"/>
    </location>
</feature>
<dbReference type="GO" id="GO:0005737">
    <property type="term" value="C:cytoplasm"/>
    <property type="evidence" value="ECO:0007669"/>
    <property type="project" value="UniProtKB-SubCell"/>
</dbReference>
<name>A0A1H6G1R3_9EURY</name>
<keyword evidence="7 9" id="KW-0547">Nucleotide-binding</keyword>
<keyword evidence="6 9" id="KW-0028">Amino-acid biosynthesis</keyword>
<evidence type="ECO:0000313" key="13">
    <source>
        <dbReference type="EMBL" id="SEH17026.1"/>
    </source>
</evidence>
<dbReference type="PANTHER" id="PTHR11587">
    <property type="entry name" value="ARGININOSUCCINATE SYNTHASE"/>
    <property type="match status" value="1"/>
</dbReference>
<feature type="binding site" evidence="9">
    <location>
        <position position="120"/>
    </location>
    <ligand>
        <name>L-aspartate</name>
        <dbReference type="ChEBI" id="CHEBI:29991"/>
    </ligand>
</feature>
<dbReference type="Gene3D" id="3.40.50.620">
    <property type="entry name" value="HUPs"/>
    <property type="match status" value="1"/>
</dbReference>
<evidence type="ECO:0000256" key="5">
    <source>
        <dbReference type="ARBA" id="ARBA00022598"/>
    </source>
</evidence>
<comment type="similarity">
    <text evidence="9">Belongs to the argininosuccinate synthase family. Type 1 subfamily.</text>
</comment>
<comment type="caution">
    <text evidence="9">Lacks conserved residue(s) required for the propagation of feature annotation.</text>
</comment>
<feature type="binding site" evidence="9">
    <location>
        <position position="114"/>
    </location>
    <ligand>
        <name>ATP</name>
        <dbReference type="ChEBI" id="CHEBI:30616"/>
    </ligand>
</feature>
<dbReference type="RefSeq" id="WP_090507720.1">
    <property type="nucleotide sequence ID" value="NZ_FNWL01000003.1"/>
</dbReference>
<dbReference type="GO" id="GO:0000053">
    <property type="term" value="P:argininosuccinate metabolic process"/>
    <property type="evidence" value="ECO:0007669"/>
    <property type="project" value="TreeGrafter"/>
</dbReference>
<dbReference type="InterPro" id="IPR023434">
    <property type="entry name" value="Arginosuc_synth_type_1_subfam"/>
</dbReference>
<evidence type="ECO:0000256" key="3">
    <source>
        <dbReference type="ARBA" id="ARBA00012286"/>
    </source>
</evidence>
<keyword evidence="9" id="KW-0963">Cytoplasm</keyword>
<evidence type="ECO:0000256" key="9">
    <source>
        <dbReference type="HAMAP-Rule" id="MF_00005"/>
    </source>
</evidence>
<evidence type="ECO:0000256" key="4">
    <source>
        <dbReference type="ARBA" id="ARBA00022571"/>
    </source>
</evidence>
<keyword evidence="14" id="KW-1185">Reference proteome</keyword>
<dbReference type="InterPro" id="IPR048268">
    <property type="entry name" value="Arginosuc_syn_C"/>
</dbReference>
<dbReference type="PROSITE" id="PS00565">
    <property type="entry name" value="ARGININOSUCCIN_SYN_2"/>
    <property type="match status" value="1"/>
</dbReference>
<feature type="binding site" evidence="9">
    <location>
        <position position="264"/>
    </location>
    <ligand>
        <name>L-citrulline</name>
        <dbReference type="ChEBI" id="CHEBI:57743"/>
    </ligand>
</feature>
<evidence type="ECO:0000259" key="11">
    <source>
        <dbReference type="Pfam" id="PF00764"/>
    </source>
</evidence>
<dbReference type="GO" id="GO:0000050">
    <property type="term" value="P:urea cycle"/>
    <property type="evidence" value="ECO:0007669"/>
    <property type="project" value="TreeGrafter"/>
</dbReference>
<dbReference type="InterPro" id="IPR048267">
    <property type="entry name" value="Arginosuc_syn_N"/>
</dbReference>
<feature type="binding site" evidence="9">
    <location>
        <position position="84"/>
    </location>
    <ligand>
        <name>L-citrulline</name>
        <dbReference type="ChEBI" id="CHEBI:57743"/>
    </ligand>
</feature>
<feature type="binding site" evidence="9">
    <location>
        <position position="116"/>
    </location>
    <ligand>
        <name>L-aspartate</name>
        <dbReference type="ChEBI" id="CHEBI:29991"/>
    </ligand>
</feature>
<dbReference type="NCBIfam" id="NF010392">
    <property type="entry name" value="PRK13820.1"/>
    <property type="match status" value="1"/>
</dbReference>
<dbReference type="InterPro" id="IPR014729">
    <property type="entry name" value="Rossmann-like_a/b/a_fold"/>
</dbReference>
<accession>A0A1H6G1R3</accession>
<dbReference type="AlphaFoldDB" id="A0A1H6G1R3"/>
<comment type="subunit">
    <text evidence="2 9">Homotetramer.</text>
</comment>
<comment type="catalytic activity">
    <reaction evidence="9">
        <text>L-citrulline + L-aspartate + ATP = 2-(N(omega)-L-arginino)succinate + AMP + diphosphate + H(+)</text>
        <dbReference type="Rhea" id="RHEA:10932"/>
        <dbReference type="ChEBI" id="CHEBI:15378"/>
        <dbReference type="ChEBI" id="CHEBI:29991"/>
        <dbReference type="ChEBI" id="CHEBI:30616"/>
        <dbReference type="ChEBI" id="CHEBI:33019"/>
        <dbReference type="ChEBI" id="CHEBI:57472"/>
        <dbReference type="ChEBI" id="CHEBI:57743"/>
        <dbReference type="ChEBI" id="CHEBI:456215"/>
        <dbReference type="EC" id="6.3.4.5"/>
    </reaction>
</comment>
<dbReference type="UniPathway" id="UPA00068">
    <property type="reaction ID" value="UER00113"/>
</dbReference>
<dbReference type="PROSITE" id="PS00564">
    <property type="entry name" value="ARGININOSUCCIN_SYN_1"/>
    <property type="match status" value="1"/>
</dbReference>
<dbReference type="SUPFAM" id="SSF69864">
    <property type="entry name" value="Argininosuccinate synthetase, C-terminal domain"/>
    <property type="match status" value="1"/>
</dbReference>
<gene>
    <name evidence="9" type="primary">argG</name>
    <name evidence="13" type="ORF">SAMN04487967_2929</name>
</gene>
<feature type="domain" description="Arginosuccinate synthase-like N-terminal" evidence="11">
    <location>
        <begin position="3"/>
        <end position="160"/>
    </location>
</feature>
<dbReference type="GO" id="GO:0006526">
    <property type="term" value="P:L-arginine biosynthetic process"/>
    <property type="evidence" value="ECO:0007669"/>
    <property type="project" value="UniProtKB-UniRule"/>
</dbReference>
<evidence type="ECO:0000256" key="7">
    <source>
        <dbReference type="ARBA" id="ARBA00022741"/>
    </source>
</evidence>
<dbReference type="HAMAP" id="MF_00005">
    <property type="entry name" value="Arg_succ_synth_type1"/>
    <property type="match status" value="1"/>
</dbReference>
<dbReference type="EMBL" id="FNWL01000003">
    <property type="protein sequence ID" value="SEH17026.1"/>
    <property type="molecule type" value="Genomic_DNA"/>
</dbReference>
<feature type="binding site" evidence="9">
    <location>
        <position position="252"/>
    </location>
    <ligand>
        <name>L-citrulline</name>
        <dbReference type="ChEBI" id="CHEBI:57743"/>
    </ligand>
</feature>
<dbReference type="SUPFAM" id="SSF52402">
    <property type="entry name" value="Adenine nucleotide alpha hydrolases-like"/>
    <property type="match status" value="1"/>
</dbReference>
<evidence type="ECO:0000256" key="2">
    <source>
        <dbReference type="ARBA" id="ARBA00011881"/>
    </source>
</evidence>
<feature type="binding site" evidence="9">
    <location>
        <position position="124"/>
    </location>
    <ligand>
        <name>L-citrulline</name>
        <dbReference type="ChEBI" id="CHEBI:57743"/>
    </ligand>
</feature>
<protein>
    <recommendedName>
        <fullName evidence="3 9">Argininosuccinate synthase</fullName>
        <ecNumber evidence="3 9">6.3.4.5</ecNumber>
    </recommendedName>
    <alternativeName>
        <fullName evidence="9">Citrulline--aspartate ligase</fullName>
    </alternativeName>
</protein>
<dbReference type="CDD" id="cd01999">
    <property type="entry name" value="ASS"/>
    <property type="match status" value="1"/>
</dbReference>
<evidence type="ECO:0000256" key="8">
    <source>
        <dbReference type="ARBA" id="ARBA00022840"/>
    </source>
</evidence>
<dbReference type="OrthoDB" id="5877at2157"/>
<proteinExistence type="inferred from homology"/>
<keyword evidence="8 9" id="KW-0067">ATP-binding</keyword>
<dbReference type="InterPro" id="IPR001518">
    <property type="entry name" value="Arginosuc_synth"/>
</dbReference>
<dbReference type="Pfam" id="PF20979">
    <property type="entry name" value="Arginosuc_syn_C"/>
    <property type="match status" value="1"/>
</dbReference>
<dbReference type="GO" id="GO:0005524">
    <property type="term" value="F:ATP binding"/>
    <property type="evidence" value="ECO:0007669"/>
    <property type="project" value="UniProtKB-UniRule"/>
</dbReference>
<feature type="domain" description="Arginosuccinate synthase C-terminal" evidence="12">
    <location>
        <begin position="169"/>
        <end position="385"/>
    </location>
</feature>
<dbReference type="InterPro" id="IPR024074">
    <property type="entry name" value="AS_cat/multimer_dom_body"/>
</dbReference>
<dbReference type="Proteomes" id="UP000199112">
    <property type="component" value="Unassembled WGS sequence"/>
</dbReference>
<dbReference type="PANTHER" id="PTHR11587:SF2">
    <property type="entry name" value="ARGININOSUCCINATE SYNTHASE"/>
    <property type="match status" value="1"/>
</dbReference>
<dbReference type="GO" id="GO:0004055">
    <property type="term" value="F:argininosuccinate synthase activity"/>
    <property type="evidence" value="ECO:0007669"/>
    <property type="project" value="UniProtKB-UniRule"/>
</dbReference>
<evidence type="ECO:0000256" key="6">
    <source>
        <dbReference type="ARBA" id="ARBA00022605"/>
    </source>
</evidence>
<feature type="binding site" evidence="9">
    <location>
        <position position="121"/>
    </location>
    <ligand>
        <name>L-aspartate</name>
        <dbReference type="ChEBI" id="CHEBI:29991"/>
    </ligand>
</feature>
<dbReference type="NCBIfam" id="NF001770">
    <property type="entry name" value="PRK00509.1"/>
    <property type="match status" value="1"/>
</dbReference>
<dbReference type="EC" id="6.3.4.5" evidence="3 9"/>
<sequence length="411" mass="45023">MTRVALAFSGGLDTTVCVPLLEEEYGYDDVIGVTVDVGQPASEFDEAEETAEALGLEHYVVDAKDEFAQLCLDSVRANATYQGYPLGTALARPVIANAILEVAEEQGCTGIAHGCTGKGNDQLRFEAVWRDSDLEVIAPVRELGLTREWENEYAEEKDLPVEGGDGGKWSVDTNIWSRSVEGSELEDPSYVPGEEIYNWTQAPTGDTQEIEIAFEEGYPVAVDGVEYEPVELVQHLNEVAGAYGVGRTDSMEDRMLGLKVRENYEHPAATTLLNAHEALEGLVLTQEEREFKQLIDQRWSKKGYEGLVDAPLVSALEGFIDETQQRVTGTVTIRFEGGQARAVGRDSEYAAYSAEHASFDTETVGKIDQEDATGVAKYHGFQRRLANSVIDDDTDEEVELATDGGDADEDE</sequence>
<evidence type="ECO:0000313" key="14">
    <source>
        <dbReference type="Proteomes" id="UP000199112"/>
    </source>
</evidence>
<feature type="compositionally biased region" description="Acidic residues" evidence="10">
    <location>
        <begin position="390"/>
        <end position="411"/>
    </location>
</feature>
<feature type="binding site" evidence="9">
    <location>
        <begin position="7"/>
        <end position="15"/>
    </location>
    <ligand>
        <name>ATP</name>
        <dbReference type="ChEBI" id="CHEBI:30616"/>
    </ligand>
</feature>
<dbReference type="Pfam" id="PF00764">
    <property type="entry name" value="Arginosuc_synth"/>
    <property type="match status" value="1"/>
</dbReference>
<keyword evidence="4 9" id="KW-0055">Arginine biosynthesis</keyword>
<reference evidence="14" key="1">
    <citation type="submission" date="2016-10" db="EMBL/GenBank/DDBJ databases">
        <authorList>
            <person name="Varghese N."/>
            <person name="Submissions S."/>
        </authorList>
    </citation>
    <scope>NUCLEOTIDE SEQUENCE [LARGE SCALE GENOMIC DNA]</scope>
    <source>
        <strain evidence="14">CGMCC 1.8981</strain>
    </source>
</reference>
<comment type="pathway">
    <text evidence="1 9">Amino-acid biosynthesis; L-arginine biosynthesis; L-arginine from L-ornithine and carbamoyl phosphate: step 2/3.</text>
</comment>
<feature type="binding site" evidence="9">
    <location>
        <position position="170"/>
    </location>
    <ligand>
        <name>L-citrulline</name>
        <dbReference type="ChEBI" id="CHEBI:57743"/>
    </ligand>
</feature>
<dbReference type="NCBIfam" id="TIGR00032">
    <property type="entry name" value="argG"/>
    <property type="match status" value="1"/>
</dbReference>
<comment type="subcellular location">
    <subcellularLocation>
        <location evidence="9">Cytoplasm</location>
    </subcellularLocation>
</comment>
<dbReference type="FunFam" id="3.90.1260.10:FF:000007">
    <property type="entry name" value="Argininosuccinate synthase"/>
    <property type="match status" value="1"/>
</dbReference>
<organism evidence="13 14">
    <name type="scientific">Natronorubrum sediminis</name>
    <dbReference type="NCBI Taxonomy" id="640943"/>
    <lineage>
        <taxon>Archaea</taxon>
        <taxon>Methanobacteriati</taxon>
        <taxon>Methanobacteriota</taxon>
        <taxon>Stenosarchaea group</taxon>
        <taxon>Halobacteria</taxon>
        <taxon>Halobacteriales</taxon>
        <taxon>Natrialbaceae</taxon>
        <taxon>Natronorubrum</taxon>
    </lineage>
</organism>
<evidence type="ECO:0000256" key="1">
    <source>
        <dbReference type="ARBA" id="ARBA00004967"/>
    </source>
</evidence>